<dbReference type="RefSeq" id="YP_009037043.1">
    <property type="nucleotide sequence ID" value="NC_024216.1"/>
</dbReference>
<organism evidence="1 2">
    <name type="scientific">Bacillus phage CAM003</name>
    <dbReference type="NCBI Taxonomy" id="1486657"/>
    <lineage>
        <taxon>Viruses</taxon>
        <taxon>Duplodnaviria</taxon>
        <taxon>Heunggongvirae</taxon>
        <taxon>Uroviricota</taxon>
        <taxon>Caudoviricetes</taxon>
        <taxon>Herelleviridae</taxon>
        <taxon>Bastillevirinae</taxon>
        <taxon>Bastillevirus</taxon>
        <taxon>Bastillevirus CAM003</taxon>
    </lineage>
</organism>
<dbReference type="KEGG" id="vg:19526443"/>
<evidence type="ECO:0000313" key="1">
    <source>
        <dbReference type="EMBL" id="AHZ09577.1"/>
    </source>
</evidence>
<dbReference type="GeneID" id="19526443"/>
<sequence length="74" mass="8216">MAKLKYETHVNADIFTLICTEYNAEAEISFDLTTVEVCSLEVGKCSIGNLEKLVKLAKKEFTGVLIEQRVGGMM</sequence>
<reference evidence="2" key="1">
    <citation type="submission" date="2014-09" db="EMBL/GenBank/DDBJ databases">
        <authorList>
            <person name="Sauder A.B."/>
            <person name="McKenzie Q.R."/>
            <person name="Temple L.M."/>
            <person name="Alexis B.K."/>
            <person name="Al-Atrache Z."/>
            <person name="Lewis L.O."/>
            <person name="Loesser-Casey K.E."/>
            <person name="Mitchell K.J."/>
        </authorList>
    </citation>
    <scope>NUCLEOTIDE SEQUENCE [LARGE SCALE GENOMIC DNA]</scope>
</reference>
<name>A0A024AZM6_9CAUD</name>
<accession>A0A024AZM6</accession>
<dbReference type="Proteomes" id="UP000026902">
    <property type="component" value="Segment"/>
</dbReference>
<protein>
    <submittedName>
        <fullName evidence="1">Uncharacterized protein</fullName>
    </submittedName>
</protein>
<keyword evidence="2" id="KW-1185">Reference proteome</keyword>
<dbReference type="EMBL" id="KJ489397">
    <property type="protein sequence ID" value="AHZ09577.1"/>
    <property type="molecule type" value="Genomic_DNA"/>
</dbReference>
<evidence type="ECO:0000313" key="2">
    <source>
        <dbReference type="Proteomes" id="UP000026902"/>
    </source>
</evidence>
<proteinExistence type="predicted"/>